<keyword evidence="1" id="KW-0472">Membrane</keyword>
<accession>A0A4D6K3E4</accession>
<dbReference type="EMBL" id="MK059770">
    <property type="protein sequence ID" value="QCD25334.1"/>
    <property type="molecule type" value="Genomic_DNA"/>
</dbReference>
<reference evidence="2" key="1">
    <citation type="submission" date="2018-10" db="EMBL/GenBank/DDBJ databases">
        <title>Redondoviridae: A new family of small, circular ssDNA viruses found predominantly in human oral and respiratory samples.</title>
        <authorList>
            <person name="Taylor L.J."/>
            <person name="Abbas A.A."/>
            <person name="Collman R.G."/>
            <person name="Bushman F.D."/>
        </authorList>
    </citation>
    <scope>NUCLEOTIDE SEQUENCE [LARGE SCALE GENOMIC DNA]</scope>
</reference>
<sequence>MLSPFCLLHNYIWLSDMHQEREFIVEKRGNLLEGFVDIVLRHVRQLNVIIGLRGLLGIIRKSRRLEGLKGNIRQCLAKVLRINCPSFQYRNLFNCLIMILLDLLLWFVVRFLQLVILLMTTRWILLLMNIQAGSFTKWVLYYLRSFLLLLILLLLDMIRLFLLICMAIIPYLRRLPAVKKCKYMRHFIPNLNMLVSKFHGIQGIKQFHHMYLLNSL</sequence>
<feature type="transmembrane region" description="Helical" evidence="1">
    <location>
        <begin position="145"/>
        <end position="172"/>
    </location>
</feature>
<keyword evidence="1" id="KW-0812">Transmembrane</keyword>
<feature type="transmembrane region" description="Helical" evidence="1">
    <location>
        <begin position="96"/>
        <end position="125"/>
    </location>
</feature>
<dbReference type="Proteomes" id="UP000593722">
    <property type="component" value="Segment"/>
</dbReference>
<protein>
    <submittedName>
        <fullName evidence="2">ORF3</fullName>
    </submittedName>
</protein>
<evidence type="ECO:0000313" key="2">
    <source>
        <dbReference type="EMBL" id="QCD25334.1"/>
    </source>
</evidence>
<keyword evidence="1" id="KW-1133">Transmembrane helix</keyword>
<proteinExistence type="predicted"/>
<organism evidence="2">
    <name type="scientific">Human oral-associated vientovirus MC</name>
    <dbReference type="NCBI Taxonomy" id="2571090"/>
    <lineage>
        <taxon>Viruses</taxon>
        <taxon>Monodnaviria</taxon>
        <taxon>Shotokuvirae</taxon>
        <taxon>Cressdnaviricota</taxon>
        <taxon>Arfiviricetes</taxon>
        <taxon>Recrevirales</taxon>
        <taxon>Redondoviridae</taxon>
        <taxon>Torbevirus</taxon>
        <taxon>Torbevirus viento</taxon>
        <taxon>Vientovirus</taxon>
    </lineage>
</organism>
<name>A0A4D6K3E4_9VIRU</name>
<evidence type="ECO:0000256" key="1">
    <source>
        <dbReference type="SAM" id="Phobius"/>
    </source>
</evidence>